<reference evidence="1" key="1">
    <citation type="journal article" date="2020" name="Stud. Mycol.">
        <title>101 Dothideomycetes genomes: a test case for predicting lifestyles and emergence of pathogens.</title>
        <authorList>
            <person name="Haridas S."/>
            <person name="Albert R."/>
            <person name="Binder M."/>
            <person name="Bloem J."/>
            <person name="Labutti K."/>
            <person name="Salamov A."/>
            <person name="Andreopoulos B."/>
            <person name="Baker S."/>
            <person name="Barry K."/>
            <person name="Bills G."/>
            <person name="Bluhm B."/>
            <person name="Cannon C."/>
            <person name="Castanera R."/>
            <person name="Culley D."/>
            <person name="Daum C."/>
            <person name="Ezra D."/>
            <person name="Gonzalez J."/>
            <person name="Henrissat B."/>
            <person name="Kuo A."/>
            <person name="Liang C."/>
            <person name="Lipzen A."/>
            <person name="Lutzoni F."/>
            <person name="Magnuson J."/>
            <person name="Mondo S."/>
            <person name="Nolan M."/>
            <person name="Ohm R."/>
            <person name="Pangilinan J."/>
            <person name="Park H.-J."/>
            <person name="Ramirez L."/>
            <person name="Alfaro M."/>
            <person name="Sun H."/>
            <person name="Tritt A."/>
            <person name="Yoshinaga Y."/>
            <person name="Zwiers L.-H."/>
            <person name="Turgeon B."/>
            <person name="Goodwin S."/>
            <person name="Spatafora J."/>
            <person name="Crous P."/>
            <person name="Grigoriev I."/>
        </authorList>
    </citation>
    <scope>NUCLEOTIDE SEQUENCE</scope>
    <source>
        <strain evidence="1">CBS 122368</strain>
    </source>
</reference>
<dbReference type="AlphaFoldDB" id="A0A6A6HUV5"/>
<gene>
    <name evidence="1" type="ORF">BU26DRAFT_176297</name>
</gene>
<protein>
    <submittedName>
        <fullName evidence="1">Uncharacterized protein</fullName>
    </submittedName>
</protein>
<sequence length="259" mass="29932">MVLQCRSMLRYLPLELWAAVFRLVNEIDLWKSCYKVPEWQCEAGREIGRRMEFQWGWDVQDGRKCCRGSFEPTGTVRFSEDKARIHICLASQAYVWFSADSSNLEERDIADFDPDVKNWDERLRRRVSKALDFRNRCITIGGYANKIEIPDMELDVGDKELWLSFRWEGFLTAFFADAKKWERFQHQRGMRSGTAAAGTENEVTSLASTNTIISESTTLVRMAPNTLIRLRNQPAPTSRTPRLPSLTLQSQVVDGAHKQ</sequence>
<dbReference type="GeneID" id="54573668"/>
<dbReference type="Proteomes" id="UP000800094">
    <property type="component" value="Unassembled WGS sequence"/>
</dbReference>
<name>A0A6A6HUV5_9PLEO</name>
<evidence type="ECO:0000313" key="1">
    <source>
        <dbReference type="EMBL" id="KAF2241333.1"/>
    </source>
</evidence>
<organism evidence="1 2">
    <name type="scientific">Trematosphaeria pertusa</name>
    <dbReference type="NCBI Taxonomy" id="390896"/>
    <lineage>
        <taxon>Eukaryota</taxon>
        <taxon>Fungi</taxon>
        <taxon>Dikarya</taxon>
        <taxon>Ascomycota</taxon>
        <taxon>Pezizomycotina</taxon>
        <taxon>Dothideomycetes</taxon>
        <taxon>Pleosporomycetidae</taxon>
        <taxon>Pleosporales</taxon>
        <taxon>Massarineae</taxon>
        <taxon>Trematosphaeriaceae</taxon>
        <taxon>Trematosphaeria</taxon>
    </lineage>
</organism>
<accession>A0A6A6HUV5</accession>
<evidence type="ECO:0000313" key="2">
    <source>
        <dbReference type="Proteomes" id="UP000800094"/>
    </source>
</evidence>
<keyword evidence="2" id="KW-1185">Reference proteome</keyword>
<dbReference type="RefSeq" id="XP_033676337.1">
    <property type="nucleotide sequence ID" value="XM_033820338.1"/>
</dbReference>
<dbReference type="EMBL" id="ML987212">
    <property type="protein sequence ID" value="KAF2241333.1"/>
    <property type="molecule type" value="Genomic_DNA"/>
</dbReference>
<proteinExistence type="predicted"/>